<dbReference type="AlphaFoldDB" id="A0A9D3ZU19"/>
<keyword evidence="2" id="KW-1185">Reference proteome</keyword>
<dbReference type="Proteomes" id="UP000828251">
    <property type="component" value="Unassembled WGS sequence"/>
</dbReference>
<name>A0A9D3ZU19_9ROSI</name>
<accession>A0A9D3ZU19</accession>
<sequence length="107" mass="12334">WICQNYMNLVMMQSQRVKQRVQSMHLGVLNFCLEFRECCATFHSIFSHGDSLDVDLNDLFSKLKVLQFTLPNELMSATKILEFAKSADCYLNVSIAYKIFLMAPVTV</sequence>
<organism evidence="1 2">
    <name type="scientific">Gossypium stocksii</name>
    <dbReference type="NCBI Taxonomy" id="47602"/>
    <lineage>
        <taxon>Eukaryota</taxon>
        <taxon>Viridiplantae</taxon>
        <taxon>Streptophyta</taxon>
        <taxon>Embryophyta</taxon>
        <taxon>Tracheophyta</taxon>
        <taxon>Spermatophyta</taxon>
        <taxon>Magnoliopsida</taxon>
        <taxon>eudicotyledons</taxon>
        <taxon>Gunneridae</taxon>
        <taxon>Pentapetalae</taxon>
        <taxon>rosids</taxon>
        <taxon>malvids</taxon>
        <taxon>Malvales</taxon>
        <taxon>Malvaceae</taxon>
        <taxon>Malvoideae</taxon>
        <taxon>Gossypium</taxon>
    </lineage>
</organism>
<dbReference type="OrthoDB" id="1164622at2759"/>
<proteinExistence type="predicted"/>
<gene>
    <name evidence="1" type="ORF">J1N35_029751</name>
</gene>
<dbReference type="EMBL" id="JAIQCV010000009">
    <property type="protein sequence ID" value="KAH1064764.1"/>
    <property type="molecule type" value="Genomic_DNA"/>
</dbReference>
<comment type="caution">
    <text evidence="1">The sequence shown here is derived from an EMBL/GenBank/DDBJ whole genome shotgun (WGS) entry which is preliminary data.</text>
</comment>
<evidence type="ECO:0000313" key="2">
    <source>
        <dbReference type="Proteomes" id="UP000828251"/>
    </source>
</evidence>
<evidence type="ECO:0000313" key="1">
    <source>
        <dbReference type="EMBL" id="KAH1064764.1"/>
    </source>
</evidence>
<reference evidence="1 2" key="1">
    <citation type="journal article" date="2021" name="Plant Biotechnol. J.">
        <title>Multi-omics assisted identification of the key and species-specific regulatory components of drought-tolerant mechanisms in Gossypium stocksii.</title>
        <authorList>
            <person name="Yu D."/>
            <person name="Ke L."/>
            <person name="Zhang D."/>
            <person name="Wu Y."/>
            <person name="Sun Y."/>
            <person name="Mei J."/>
            <person name="Sun J."/>
            <person name="Sun Y."/>
        </authorList>
    </citation>
    <scope>NUCLEOTIDE SEQUENCE [LARGE SCALE GENOMIC DNA]</scope>
    <source>
        <strain evidence="2">cv. E1</strain>
        <tissue evidence="1">Leaf</tissue>
    </source>
</reference>
<feature type="non-terminal residue" evidence="1">
    <location>
        <position position="1"/>
    </location>
</feature>
<feature type="non-terminal residue" evidence="1">
    <location>
        <position position="107"/>
    </location>
</feature>
<protein>
    <submittedName>
        <fullName evidence="1">Uncharacterized protein</fullName>
    </submittedName>
</protein>